<dbReference type="EMBL" id="LSCR01000029">
    <property type="protein sequence ID" value="KXB33931.1"/>
    <property type="molecule type" value="Genomic_DNA"/>
</dbReference>
<dbReference type="AlphaFoldDB" id="A0A133XSL1"/>
<evidence type="ECO:0008006" key="4">
    <source>
        <dbReference type="Google" id="ProtNLM"/>
    </source>
</evidence>
<evidence type="ECO:0000313" key="2">
    <source>
        <dbReference type="EMBL" id="KXB33931.1"/>
    </source>
</evidence>
<accession>A0A133XSL1</accession>
<comment type="caution">
    <text evidence="2">The sequence shown here is derived from an EMBL/GenBank/DDBJ whole genome shotgun (WGS) entry which is preliminary data.</text>
</comment>
<sequence length="65" mass="7364">MDYHNHTTPLAPFILIPFIALLLLLVIVVPFFILPLFIDAIGHLVCVLSFYSLWLRVSLKSVGKN</sequence>
<protein>
    <recommendedName>
        <fullName evidence="4">Transmembrane protein</fullName>
    </recommendedName>
</protein>
<reference evidence="3" key="1">
    <citation type="submission" date="2016-01" db="EMBL/GenBank/DDBJ databases">
        <authorList>
            <person name="Mitreva M."/>
            <person name="Pepin K.H."/>
            <person name="Mihindukulasuriya K.A."/>
            <person name="Fulton R."/>
            <person name="Fronick C."/>
            <person name="O'Laughlin M."/>
            <person name="Miner T."/>
            <person name="Herter B."/>
            <person name="Rosa B.A."/>
            <person name="Cordes M."/>
            <person name="Tomlinson C."/>
            <person name="Wollam A."/>
            <person name="Palsikar V.B."/>
            <person name="Mardis E.R."/>
            <person name="Wilson R.K."/>
        </authorList>
    </citation>
    <scope>NUCLEOTIDE SEQUENCE [LARGE SCALE GENOMIC DNA]</scope>
    <source>
        <strain evidence="3">DNF00019</strain>
    </source>
</reference>
<gene>
    <name evidence="2" type="ORF">HMPREF3192_01164</name>
</gene>
<evidence type="ECO:0000313" key="3">
    <source>
        <dbReference type="Proteomes" id="UP000070675"/>
    </source>
</evidence>
<name>A0A133XSL1_9ACTN</name>
<keyword evidence="1" id="KW-0812">Transmembrane</keyword>
<keyword evidence="1" id="KW-0472">Membrane</keyword>
<evidence type="ECO:0000256" key="1">
    <source>
        <dbReference type="SAM" id="Phobius"/>
    </source>
</evidence>
<dbReference type="Proteomes" id="UP000070675">
    <property type="component" value="Unassembled WGS sequence"/>
</dbReference>
<proteinExistence type="predicted"/>
<keyword evidence="1" id="KW-1133">Transmembrane helix</keyword>
<dbReference type="PATRIC" id="fig|1393034.3.peg.1132"/>
<keyword evidence="3" id="KW-1185">Reference proteome</keyword>
<organism evidence="2 3">
    <name type="scientific">Atopobium deltae</name>
    <dbReference type="NCBI Taxonomy" id="1393034"/>
    <lineage>
        <taxon>Bacteria</taxon>
        <taxon>Bacillati</taxon>
        <taxon>Actinomycetota</taxon>
        <taxon>Coriobacteriia</taxon>
        <taxon>Coriobacteriales</taxon>
        <taxon>Atopobiaceae</taxon>
        <taxon>Atopobium</taxon>
    </lineage>
</organism>
<feature type="transmembrane region" description="Helical" evidence="1">
    <location>
        <begin position="40"/>
        <end position="59"/>
    </location>
</feature>
<feature type="transmembrane region" description="Helical" evidence="1">
    <location>
        <begin position="12"/>
        <end position="34"/>
    </location>
</feature>